<gene>
    <name evidence="1" type="ORF">CYNAS_LOCUS13337</name>
</gene>
<reference evidence="1" key="1">
    <citation type="submission" date="2023-07" db="EMBL/GenBank/DDBJ databases">
        <authorList>
            <consortium name="CYATHOMIX"/>
        </authorList>
    </citation>
    <scope>NUCLEOTIDE SEQUENCE</scope>
    <source>
        <strain evidence="1">N/A</strain>
    </source>
</reference>
<dbReference type="Proteomes" id="UP001176961">
    <property type="component" value="Unassembled WGS sequence"/>
</dbReference>
<keyword evidence="2" id="KW-1185">Reference proteome</keyword>
<comment type="caution">
    <text evidence="1">The sequence shown here is derived from an EMBL/GenBank/DDBJ whole genome shotgun (WGS) entry which is preliminary data.</text>
</comment>
<protein>
    <submittedName>
        <fullName evidence="1">Uncharacterized protein</fullName>
    </submittedName>
</protein>
<dbReference type="EMBL" id="CATQJL010000305">
    <property type="protein sequence ID" value="CAJ0601354.1"/>
    <property type="molecule type" value="Genomic_DNA"/>
</dbReference>
<proteinExistence type="predicted"/>
<name>A0AA36M6V8_CYLNA</name>
<evidence type="ECO:0000313" key="1">
    <source>
        <dbReference type="EMBL" id="CAJ0601354.1"/>
    </source>
</evidence>
<accession>A0AA36M6V8</accession>
<evidence type="ECO:0000313" key="2">
    <source>
        <dbReference type="Proteomes" id="UP001176961"/>
    </source>
</evidence>
<sequence length="186" mass="21897">MTYCTLLILVATAVFSCAAPKEETKCWPGSRFPRNWIYPFALAIKHRCNLPVKLQYHCYMQNDADRYAKMMKKADYLELNMWAIVHNFEPKTQNLDYLVTRTVKIWAGWKDRELCKAINASNLTHFGCSQHWYRYGTILSPLVKQYKYFLVCAFSNLFPVSQYIDFGETPKVMIFDKTSSKLFPER</sequence>
<dbReference type="AlphaFoldDB" id="A0AA36M6V8"/>
<organism evidence="1 2">
    <name type="scientific">Cylicocyclus nassatus</name>
    <name type="common">Nematode worm</name>
    <dbReference type="NCBI Taxonomy" id="53992"/>
    <lineage>
        <taxon>Eukaryota</taxon>
        <taxon>Metazoa</taxon>
        <taxon>Ecdysozoa</taxon>
        <taxon>Nematoda</taxon>
        <taxon>Chromadorea</taxon>
        <taxon>Rhabditida</taxon>
        <taxon>Rhabditina</taxon>
        <taxon>Rhabditomorpha</taxon>
        <taxon>Strongyloidea</taxon>
        <taxon>Strongylidae</taxon>
        <taxon>Cylicocyclus</taxon>
    </lineage>
</organism>